<protein>
    <submittedName>
        <fullName evidence="1">Uncharacterized protein</fullName>
    </submittedName>
</protein>
<evidence type="ECO:0000313" key="1">
    <source>
        <dbReference type="EMBL" id="GIY07678.1"/>
    </source>
</evidence>
<sequence>MHQGSKLRHIFQIRSEFFSIRKPFEIGTRSPPTLSLHLNYESTKLLQEKGKPPCIYRQSPFYHPLCQFTDPLSVYFSPTTPPSDIVEQIQS</sequence>
<keyword evidence="2" id="KW-1185">Reference proteome</keyword>
<organism evidence="1 2">
    <name type="scientific">Caerostris darwini</name>
    <dbReference type="NCBI Taxonomy" id="1538125"/>
    <lineage>
        <taxon>Eukaryota</taxon>
        <taxon>Metazoa</taxon>
        <taxon>Ecdysozoa</taxon>
        <taxon>Arthropoda</taxon>
        <taxon>Chelicerata</taxon>
        <taxon>Arachnida</taxon>
        <taxon>Araneae</taxon>
        <taxon>Araneomorphae</taxon>
        <taxon>Entelegynae</taxon>
        <taxon>Araneoidea</taxon>
        <taxon>Araneidae</taxon>
        <taxon>Caerostris</taxon>
    </lineage>
</organism>
<evidence type="ECO:0000313" key="2">
    <source>
        <dbReference type="Proteomes" id="UP001054837"/>
    </source>
</evidence>
<name>A0AAV4QD79_9ARAC</name>
<accession>A0AAV4QD79</accession>
<comment type="caution">
    <text evidence="1">The sequence shown here is derived from an EMBL/GenBank/DDBJ whole genome shotgun (WGS) entry which is preliminary data.</text>
</comment>
<dbReference type="Proteomes" id="UP001054837">
    <property type="component" value="Unassembled WGS sequence"/>
</dbReference>
<reference evidence="1 2" key="1">
    <citation type="submission" date="2021-06" db="EMBL/GenBank/DDBJ databases">
        <title>Caerostris darwini draft genome.</title>
        <authorList>
            <person name="Kono N."/>
            <person name="Arakawa K."/>
        </authorList>
    </citation>
    <scope>NUCLEOTIDE SEQUENCE [LARGE SCALE GENOMIC DNA]</scope>
</reference>
<gene>
    <name evidence="1" type="ORF">CDAR_26421</name>
</gene>
<proteinExistence type="predicted"/>
<dbReference type="AlphaFoldDB" id="A0AAV4QD79"/>
<dbReference type="EMBL" id="BPLQ01004379">
    <property type="protein sequence ID" value="GIY07678.1"/>
    <property type="molecule type" value="Genomic_DNA"/>
</dbReference>